<comment type="caution">
    <text evidence="5">The sequence shown here is derived from an EMBL/GenBank/DDBJ whole genome shotgun (WGS) entry which is preliminary data.</text>
</comment>
<organism evidence="5 6">
    <name type="scientific">Clostridium zeae</name>
    <dbReference type="NCBI Taxonomy" id="2759022"/>
    <lineage>
        <taxon>Bacteria</taxon>
        <taxon>Bacillati</taxon>
        <taxon>Bacillota</taxon>
        <taxon>Clostridia</taxon>
        <taxon>Eubacteriales</taxon>
        <taxon>Clostridiaceae</taxon>
        <taxon>Clostridium</taxon>
    </lineage>
</organism>
<dbReference type="Proteomes" id="UP000663802">
    <property type="component" value="Unassembled WGS sequence"/>
</dbReference>
<protein>
    <submittedName>
        <fullName evidence="5">3-ketoacyl-ACP reductase</fullName>
    </submittedName>
</protein>
<dbReference type="InterPro" id="IPR050259">
    <property type="entry name" value="SDR"/>
</dbReference>
<dbReference type="RefSeq" id="WP_206868941.1">
    <property type="nucleotide sequence ID" value="NZ_BMBA01000001.1"/>
</dbReference>
<dbReference type="EMBL" id="BMBA01000001">
    <property type="protein sequence ID" value="GFZ30871.1"/>
    <property type="molecule type" value="Genomic_DNA"/>
</dbReference>
<evidence type="ECO:0000256" key="2">
    <source>
        <dbReference type="ARBA" id="ARBA00023221"/>
    </source>
</evidence>
<sequence length="241" mass="26865">MKEDEKKIYLVTGGSRGIGKAICEKLAGEESIVIINYRDNDEMAADTLKRVENHGGHGELFKCDVSDYYAVKNMINEIIKKYKKIDGLVNNAGILLMRYFMFTSKEDWNNVMNTNLNGVFNCVKCVLPEMIRREKGRIINISSVATRKVIEGSVAYTVSKYAINGFTKSLAKEVMKYNITINGISSGFIDTDMIKGCEGYGINTEKKGKAEDIAEWVKFLLSDNCRFISGDIISVDGGSSL</sequence>
<dbReference type="Gene3D" id="3.40.50.720">
    <property type="entry name" value="NAD(P)-binding Rossmann-like Domain"/>
    <property type="match status" value="1"/>
</dbReference>
<gene>
    <name evidence="5" type="primary">fabG_2</name>
    <name evidence="5" type="ORF">CSC2_13970</name>
</gene>
<dbReference type="InterPro" id="IPR057326">
    <property type="entry name" value="KR_dom"/>
</dbReference>
<dbReference type="SMART" id="SM00822">
    <property type="entry name" value="PKS_KR"/>
    <property type="match status" value="1"/>
</dbReference>
<dbReference type="PANTHER" id="PTHR42879:SF2">
    <property type="entry name" value="3-OXOACYL-[ACYL-CARRIER-PROTEIN] REDUCTASE FABG"/>
    <property type="match status" value="1"/>
</dbReference>
<dbReference type="Pfam" id="PF00106">
    <property type="entry name" value="adh_short"/>
    <property type="match status" value="1"/>
</dbReference>
<proteinExistence type="inferred from homology"/>
<dbReference type="PRINTS" id="PR00081">
    <property type="entry name" value="GDHRDH"/>
</dbReference>
<dbReference type="InterPro" id="IPR002347">
    <property type="entry name" value="SDR_fam"/>
</dbReference>
<dbReference type="SUPFAM" id="SSF51735">
    <property type="entry name" value="NAD(P)-binding Rossmann-fold domains"/>
    <property type="match status" value="1"/>
</dbReference>
<dbReference type="CDD" id="cd05233">
    <property type="entry name" value="SDR_c"/>
    <property type="match status" value="1"/>
</dbReference>
<evidence type="ECO:0000313" key="5">
    <source>
        <dbReference type="EMBL" id="GFZ30871.1"/>
    </source>
</evidence>
<dbReference type="InterPro" id="IPR036291">
    <property type="entry name" value="NAD(P)-bd_dom_sf"/>
</dbReference>
<accession>A0ABQ1E7X2</accession>
<evidence type="ECO:0000256" key="3">
    <source>
        <dbReference type="RuleBase" id="RU000363"/>
    </source>
</evidence>
<dbReference type="PANTHER" id="PTHR42879">
    <property type="entry name" value="3-OXOACYL-(ACYL-CARRIER-PROTEIN) REDUCTASE"/>
    <property type="match status" value="1"/>
</dbReference>
<dbReference type="PROSITE" id="PS00061">
    <property type="entry name" value="ADH_SHORT"/>
    <property type="match status" value="1"/>
</dbReference>
<comment type="similarity">
    <text evidence="1 3">Belongs to the short-chain dehydrogenases/reductases (SDR) family.</text>
</comment>
<dbReference type="InterPro" id="IPR020904">
    <property type="entry name" value="Sc_DH/Rdtase_CS"/>
</dbReference>
<keyword evidence="2" id="KW-0443">Lipid metabolism</keyword>
<evidence type="ECO:0000313" key="6">
    <source>
        <dbReference type="Proteomes" id="UP000663802"/>
    </source>
</evidence>
<keyword evidence="6" id="KW-1185">Reference proteome</keyword>
<feature type="domain" description="Ketoreductase" evidence="4">
    <location>
        <begin position="7"/>
        <end position="187"/>
    </location>
</feature>
<dbReference type="PRINTS" id="PR00080">
    <property type="entry name" value="SDRFAMILY"/>
</dbReference>
<reference evidence="5 6" key="1">
    <citation type="journal article" date="2021" name="Int. J. Syst. Evol. Microbiol.">
        <title>Clostridium zeae sp. nov., isolated from corn silage.</title>
        <authorList>
            <person name="Kobayashi H."/>
            <person name="Tanizawa Y."/>
            <person name="Yagura M."/>
            <person name="Sakamoto M."/>
            <person name="Ohkuma M."/>
            <person name="Tohno M."/>
        </authorList>
    </citation>
    <scope>NUCLEOTIDE SEQUENCE [LARGE SCALE GENOMIC DNA]</scope>
    <source>
        <strain evidence="5 6">CSC2</strain>
    </source>
</reference>
<evidence type="ECO:0000259" key="4">
    <source>
        <dbReference type="SMART" id="SM00822"/>
    </source>
</evidence>
<keyword evidence="2" id="KW-0753">Steroid metabolism</keyword>
<evidence type="ECO:0000256" key="1">
    <source>
        <dbReference type="ARBA" id="ARBA00006484"/>
    </source>
</evidence>
<name>A0ABQ1E7X2_9CLOT</name>